<organism evidence="2 3">
    <name type="scientific">Brenthis ino</name>
    <name type="common">lesser marbled fritillary</name>
    <dbReference type="NCBI Taxonomy" id="405034"/>
    <lineage>
        <taxon>Eukaryota</taxon>
        <taxon>Metazoa</taxon>
        <taxon>Ecdysozoa</taxon>
        <taxon>Arthropoda</taxon>
        <taxon>Hexapoda</taxon>
        <taxon>Insecta</taxon>
        <taxon>Pterygota</taxon>
        <taxon>Neoptera</taxon>
        <taxon>Endopterygota</taxon>
        <taxon>Lepidoptera</taxon>
        <taxon>Glossata</taxon>
        <taxon>Ditrysia</taxon>
        <taxon>Papilionoidea</taxon>
        <taxon>Nymphalidae</taxon>
        <taxon>Heliconiinae</taxon>
        <taxon>Argynnini</taxon>
        <taxon>Brenthis</taxon>
    </lineage>
</organism>
<evidence type="ECO:0000313" key="3">
    <source>
        <dbReference type="Proteomes" id="UP000838878"/>
    </source>
</evidence>
<feature type="region of interest" description="Disordered" evidence="1">
    <location>
        <begin position="50"/>
        <end position="76"/>
    </location>
</feature>
<dbReference type="EMBL" id="OV170225">
    <property type="protein sequence ID" value="CAH0726006.1"/>
    <property type="molecule type" value="Genomic_DNA"/>
</dbReference>
<accession>A0A8J9UT84</accession>
<evidence type="ECO:0000256" key="1">
    <source>
        <dbReference type="SAM" id="MobiDB-lite"/>
    </source>
</evidence>
<reference evidence="2" key="1">
    <citation type="submission" date="2021-12" db="EMBL/GenBank/DDBJ databases">
        <authorList>
            <person name="Martin H S."/>
        </authorList>
    </citation>
    <scope>NUCLEOTIDE SEQUENCE</scope>
</reference>
<name>A0A8J9UT84_9NEOP</name>
<proteinExistence type="predicted"/>
<gene>
    <name evidence="2" type="ORF">BINO364_LOCUS11527</name>
</gene>
<feature type="non-terminal residue" evidence="2">
    <location>
        <position position="192"/>
    </location>
</feature>
<keyword evidence="3" id="KW-1185">Reference proteome</keyword>
<sequence>MTLRLAASRVVSGNSSCRAQLSGAGGRGGGARGAGWHVAGVGARGRGSVAGATRASRAPCARRSAREAHSSSERALYQPPPSGMSILLLVFARRVPLSARSASVSTIVNPMQSRQRAWRTIDRTIAALNQTIDASNSPYIIATAVWGATQGKFQGSVSHGLCQPLHSSHRNLSTKFGPHNALDQYNYLMVLM</sequence>
<dbReference type="AlphaFoldDB" id="A0A8J9UT84"/>
<feature type="compositionally biased region" description="Low complexity" evidence="1">
    <location>
        <begin position="50"/>
        <end position="62"/>
    </location>
</feature>
<dbReference type="Proteomes" id="UP000838878">
    <property type="component" value="Chromosome 5"/>
</dbReference>
<evidence type="ECO:0000313" key="2">
    <source>
        <dbReference type="EMBL" id="CAH0726006.1"/>
    </source>
</evidence>
<protein>
    <submittedName>
        <fullName evidence="2">Uncharacterized protein</fullName>
    </submittedName>
</protein>